<protein>
    <submittedName>
        <fullName evidence="2">Uncharacterized protein</fullName>
    </submittedName>
</protein>
<evidence type="ECO:0000256" key="1">
    <source>
        <dbReference type="SAM" id="Phobius"/>
    </source>
</evidence>
<dbReference type="AlphaFoldDB" id="A0A6V7VRG7"/>
<keyword evidence="1" id="KW-1133">Transmembrane helix</keyword>
<proteinExistence type="predicted"/>
<gene>
    <name evidence="2" type="ORF">MENT_LOCUS29272</name>
</gene>
<evidence type="ECO:0000313" key="3">
    <source>
        <dbReference type="Proteomes" id="UP000580250"/>
    </source>
</evidence>
<dbReference type="EMBL" id="CAJEWN010000297">
    <property type="protein sequence ID" value="CAD2177399.1"/>
    <property type="molecule type" value="Genomic_DNA"/>
</dbReference>
<feature type="transmembrane region" description="Helical" evidence="1">
    <location>
        <begin position="18"/>
        <end position="39"/>
    </location>
</feature>
<name>A0A6V7VRG7_MELEN</name>
<organism evidence="2 3">
    <name type="scientific">Meloidogyne enterolobii</name>
    <name type="common">Root-knot nematode worm</name>
    <name type="synonym">Meloidogyne mayaguensis</name>
    <dbReference type="NCBI Taxonomy" id="390850"/>
    <lineage>
        <taxon>Eukaryota</taxon>
        <taxon>Metazoa</taxon>
        <taxon>Ecdysozoa</taxon>
        <taxon>Nematoda</taxon>
        <taxon>Chromadorea</taxon>
        <taxon>Rhabditida</taxon>
        <taxon>Tylenchina</taxon>
        <taxon>Tylenchomorpha</taxon>
        <taxon>Tylenchoidea</taxon>
        <taxon>Meloidogynidae</taxon>
        <taxon>Meloidogyninae</taxon>
        <taxon>Meloidogyne</taxon>
    </lineage>
</organism>
<comment type="caution">
    <text evidence="2">The sequence shown here is derived from an EMBL/GenBank/DDBJ whole genome shotgun (WGS) entry which is preliminary data.</text>
</comment>
<reference evidence="2 3" key="1">
    <citation type="submission" date="2020-08" db="EMBL/GenBank/DDBJ databases">
        <authorList>
            <person name="Koutsovoulos G."/>
            <person name="Danchin GJ E."/>
        </authorList>
    </citation>
    <scope>NUCLEOTIDE SEQUENCE [LARGE SCALE GENOMIC DNA]</scope>
</reference>
<sequence>MENRNLKLRPDTTKWTKIYTMVVVFCCNSFPYVLFIQYYSETRNYLKSETTKNCWNNLNFSILIIFKFYYKYL</sequence>
<accession>A0A6V7VRG7</accession>
<evidence type="ECO:0000313" key="2">
    <source>
        <dbReference type="EMBL" id="CAD2177399.1"/>
    </source>
</evidence>
<dbReference type="Proteomes" id="UP000580250">
    <property type="component" value="Unassembled WGS sequence"/>
</dbReference>
<keyword evidence="1" id="KW-0812">Transmembrane</keyword>
<keyword evidence="1" id="KW-0472">Membrane</keyword>